<evidence type="ECO:0000313" key="3">
    <source>
        <dbReference type="Proteomes" id="UP000298327"/>
    </source>
</evidence>
<dbReference type="EMBL" id="SEOQ01000180">
    <property type="protein sequence ID" value="TFY67833.1"/>
    <property type="molecule type" value="Genomic_DNA"/>
</dbReference>
<keyword evidence="3" id="KW-1185">Reference proteome</keyword>
<feature type="compositionally biased region" description="Basic and acidic residues" evidence="1">
    <location>
        <begin position="172"/>
        <end position="190"/>
    </location>
</feature>
<dbReference type="AlphaFoldDB" id="A0A4Y9Z1S6"/>
<proteinExistence type="predicted"/>
<feature type="compositionally biased region" description="Basic and acidic residues" evidence="1">
    <location>
        <begin position="72"/>
        <end position="87"/>
    </location>
</feature>
<feature type="compositionally biased region" description="Polar residues" evidence="1">
    <location>
        <begin position="59"/>
        <end position="68"/>
    </location>
</feature>
<feature type="region of interest" description="Disordered" evidence="1">
    <location>
        <begin position="1"/>
        <end position="201"/>
    </location>
</feature>
<accession>A0A4Y9Z1S6</accession>
<evidence type="ECO:0000256" key="1">
    <source>
        <dbReference type="SAM" id="MobiDB-lite"/>
    </source>
</evidence>
<organism evidence="2 3">
    <name type="scientific">Dentipellis fragilis</name>
    <dbReference type="NCBI Taxonomy" id="205917"/>
    <lineage>
        <taxon>Eukaryota</taxon>
        <taxon>Fungi</taxon>
        <taxon>Dikarya</taxon>
        <taxon>Basidiomycota</taxon>
        <taxon>Agaricomycotina</taxon>
        <taxon>Agaricomycetes</taxon>
        <taxon>Russulales</taxon>
        <taxon>Hericiaceae</taxon>
        <taxon>Dentipellis</taxon>
    </lineage>
</organism>
<dbReference type="STRING" id="205917.A0A4Y9Z1S6"/>
<name>A0A4Y9Z1S6_9AGAM</name>
<dbReference type="Proteomes" id="UP000298327">
    <property type="component" value="Unassembled WGS sequence"/>
</dbReference>
<feature type="compositionally biased region" description="Pro residues" evidence="1">
    <location>
        <begin position="28"/>
        <end position="37"/>
    </location>
</feature>
<protein>
    <submittedName>
        <fullName evidence="2">Uncharacterized protein</fullName>
    </submittedName>
</protein>
<evidence type="ECO:0000313" key="2">
    <source>
        <dbReference type="EMBL" id="TFY67833.1"/>
    </source>
</evidence>
<reference evidence="2 3" key="1">
    <citation type="submission" date="2019-02" db="EMBL/GenBank/DDBJ databases">
        <title>Genome sequencing of the rare red list fungi Dentipellis fragilis.</title>
        <authorList>
            <person name="Buettner E."/>
            <person name="Kellner H."/>
        </authorList>
    </citation>
    <scope>NUCLEOTIDE SEQUENCE [LARGE SCALE GENOMIC DNA]</scope>
    <source>
        <strain evidence="2 3">DSM 105465</strain>
    </source>
</reference>
<feature type="compositionally biased region" description="Basic and acidic residues" evidence="1">
    <location>
        <begin position="13"/>
        <end position="25"/>
    </location>
</feature>
<sequence length="282" mass="29647">MSDPPAPKPKPGSLRDRIAAFEHKPAAPNGPTPPAPRPKGALHTWKPRPVSPPPAPSGETVSNKTPGMSASDAKESIGRGGTLKERMAALQGTGAFGGGAPPPPVPKADKPKWKPPPQVVKTPPIDGEEEEDAKKDEGEDVEGAPVVHRVKAPAALENVLGKSPSPAAEGEAEQHEAEGEKEGSGEDGEQRAAFGRDVGGTASGVATKRVTTVALFARSYPSLRLNYRFEITQSRASNSPITCLRRCVPVRDVHTLMPLPERNHHARQKDACAIAASRASLC</sequence>
<feature type="compositionally biased region" description="Pro residues" evidence="1">
    <location>
        <begin position="1"/>
        <end position="10"/>
    </location>
</feature>
<gene>
    <name evidence="2" type="ORF">EVG20_g3797</name>
</gene>
<dbReference type="OrthoDB" id="2804637at2759"/>
<comment type="caution">
    <text evidence="2">The sequence shown here is derived from an EMBL/GenBank/DDBJ whole genome shotgun (WGS) entry which is preliminary data.</text>
</comment>